<evidence type="ECO:0000313" key="8">
    <source>
        <dbReference type="EnsemblMetazoa" id="CapteP66277"/>
    </source>
</evidence>
<dbReference type="PROSITE" id="PS50888">
    <property type="entry name" value="BHLH"/>
    <property type="match status" value="1"/>
</dbReference>
<keyword evidence="9" id="KW-1185">Reference proteome</keyword>
<dbReference type="GO" id="GO:0006355">
    <property type="term" value="P:regulation of DNA-templated transcription"/>
    <property type="evidence" value="ECO:0007669"/>
    <property type="project" value="InterPro"/>
</dbReference>
<organism evidence="7">
    <name type="scientific">Capitella teleta</name>
    <name type="common">Polychaete worm</name>
    <dbReference type="NCBI Taxonomy" id="283909"/>
    <lineage>
        <taxon>Eukaryota</taxon>
        <taxon>Metazoa</taxon>
        <taxon>Spiralia</taxon>
        <taxon>Lophotrochozoa</taxon>
        <taxon>Annelida</taxon>
        <taxon>Polychaeta</taxon>
        <taxon>Sedentaria</taxon>
        <taxon>Scolecida</taxon>
        <taxon>Capitellidae</taxon>
        <taxon>Capitella</taxon>
    </lineage>
</organism>
<dbReference type="InterPro" id="IPR003650">
    <property type="entry name" value="Orange_dom"/>
</dbReference>
<feature type="domain" description="BHLH" evidence="5">
    <location>
        <begin position="1"/>
        <end position="56"/>
    </location>
</feature>
<gene>
    <name evidence="7" type="ORF">CAPTEDRAFT_66277</name>
</gene>
<keyword evidence="2" id="KW-0805">Transcription regulation</keyword>
<comment type="subcellular location">
    <subcellularLocation>
        <location evidence="1">Nucleus</location>
    </subcellularLocation>
</comment>
<dbReference type="SMART" id="SM00353">
    <property type="entry name" value="HLH"/>
    <property type="match status" value="1"/>
</dbReference>
<dbReference type="CDD" id="cd11410">
    <property type="entry name" value="bHLH_O_HES"/>
    <property type="match status" value="1"/>
</dbReference>
<evidence type="ECO:0000256" key="2">
    <source>
        <dbReference type="ARBA" id="ARBA00023015"/>
    </source>
</evidence>
<dbReference type="InterPro" id="IPR036638">
    <property type="entry name" value="HLH_DNA-bd_sf"/>
</dbReference>
<evidence type="ECO:0000256" key="1">
    <source>
        <dbReference type="ARBA" id="ARBA00004123"/>
    </source>
</evidence>
<dbReference type="SUPFAM" id="SSF158457">
    <property type="entry name" value="Orange domain-like"/>
    <property type="match status" value="1"/>
</dbReference>
<reference evidence="7 9" key="2">
    <citation type="journal article" date="2013" name="Nature">
        <title>Insights into bilaterian evolution from three spiralian genomes.</title>
        <authorList>
            <person name="Simakov O."/>
            <person name="Marletaz F."/>
            <person name="Cho S.J."/>
            <person name="Edsinger-Gonzales E."/>
            <person name="Havlak P."/>
            <person name="Hellsten U."/>
            <person name="Kuo D.H."/>
            <person name="Larsson T."/>
            <person name="Lv J."/>
            <person name="Arendt D."/>
            <person name="Savage R."/>
            <person name="Osoegawa K."/>
            <person name="de Jong P."/>
            <person name="Grimwood J."/>
            <person name="Chapman J.A."/>
            <person name="Shapiro H."/>
            <person name="Aerts A."/>
            <person name="Otillar R.P."/>
            <person name="Terry A.Y."/>
            <person name="Boore J.L."/>
            <person name="Grigoriev I.V."/>
            <person name="Lindberg D.R."/>
            <person name="Seaver E.C."/>
            <person name="Weisblat D.A."/>
            <person name="Putnam N.H."/>
            <person name="Rokhsar D.S."/>
        </authorList>
    </citation>
    <scope>NUCLEOTIDE SEQUENCE</scope>
    <source>
        <strain evidence="7 9">I ESC-2004</strain>
    </source>
</reference>
<dbReference type="OMA" id="IGFRECT"/>
<reference evidence="8" key="3">
    <citation type="submission" date="2015-06" db="UniProtKB">
        <authorList>
            <consortium name="EnsemblMetazoa"/>
        </authorList>
    </citation>
    <scope>IDENTIFICATION</scope>
</reference>
<reference evidence="9" key="1">
    <citation type="submission" date="2012-12" db="EMBL/GenBank/DDBJ databases">
        <authorList>
            <person name="Hellsten U."/>
            <person name="Grimwood J."/>
            <person name="Chapman J.A."/>
            <person name="Shapiro H."/>
            <person name="Aerts A."/>
            <person name="Otillar R.P."/>
            <person name="Terry A.Y."/>
            <person name="Boore J.L."/>
            <person name="Simakov O."/>
            <person name="Marletaz F."/>
            <person name="Cho S.-J."/>
            <person name="Edsinger-Gonzales E."/>
            <person name="Havlak P."/>
            <person name="Kuo D.-H."/>
            <person name="Larsson T."/>
            <person name="Lv J."/>
            <person name="Arendt D."/>
            <person name="Savage R."/>
            <person name="Osoegawa K."/>
            <person name="de Jong P."/>
            <person name="Lindberg D.R."/>
            <person name="Seaver E.C."/>
            <person name="Weisblat D.A."/>
            <person name="Putnam N.H."/>
            <person name="Grigoriev I.V."/>
            <person name="Rokhsar D.S."/>
        </authorList>
    </citation>
    <scope>NUCLEOTIDE SEQUENCE</scope>
    <source>
        <strain evidence="9">I ESC-2004</strain>
    </source>
</reference>
<evidence type="ECO:0000313" key="7">
    <source>
        <dbReference type="EMBL" id="ELU08377.1"/>
    </source>
</evidence>
<dbReference type="EMBL" id="AMQN01001083">
    <property type="status" value="NOT_ANNOTATED_CDS"/>
    <property type="molecule type" value="Genomic_DNA"/>
</dbReference>
<dbReference type="HOGENOM" id="CLU_068550_5_1_1"/>
<sequence length="105" mass="12425">QLIKHLVEKRRRGRINQCLEELRCLVLEAMNKQVQQYEKMEKADILEMAVQHMRHVRHPTDESPPRDKSTHFDSGFRACVHEIAAFLDSYPNLDEGMKQRLLTQL</sequence>
<feature type="domain" description="Orange" evidence="6">
    <location>
        <begin position="72"/>
        <end position="105"/>
    </location>
</feature>
<dbReference type="InterPro" id="IPR011598">
    <property type="entry name" value="bHLH_dom"/>
</dbReference>
<evidence type="ECO:0000256" key="4">
    <source>
        <dbReference type="ARBA" id="ARBA00023242"/>
    </source>
</evidence>
<dbReference type="Pfam" id="PF00010">
    <property type="entry name" value="HLH"/>
    <property type="match status" value="1"/>
</dbReference>
<dbReference type="SUPFAM" id="SSF47459">
    <property type="entry name" value="HLH, helix-loop-helix DNA-binding domain"/>
    <property type="match status" value="1"/>
</dbReference>
<proteinExistence type="predicted"/>
<dbReference type="PROSITE" id="PS51054">
    <property type="entry name" value="ORANGE"/>
    <property type="match status" value="1"/>
</dbReference>
<keyword evidence="3" id="KW-0804">Transcription</keyword>
<dbReference type="EMBL" id="KB299137">
    <property type="protein sequence ID" value="ELU08377.1"/>
    <property type="molecule type" value="Genomic_DNA"/>
</dbReference>
<evidence type="ECO:0000256" key="3">
    <source>
        <dbReference type="ARBA" id="ARBA00023163"/>
    </source>
</evidence>
<dbReference type="Proteomes" id="UP000014760">
    <property type="component" value="Unassembled WGS sequence"/>
</dbReference>
<evidence type="ECO:0000259" key="5">
    <source>
        <dbReference type="PROSITE" id="PS50888"/>
    </source>
</evidence>
<dbReference type="PANTHER" id="PTHR10985">
    <property type="entry name" value="BASIC HELIX-LOOP-HELIX TRANSCRIPTION FACTOR, HES-RELATED"/>
    <property type="match status" value="1"/>
</dbReference>
<accession>R7UWR6</accession>
<feature type="non-terminal residue" evidence="7">
    <location>
        <position position="1"/>
    </location>
</feature>
<protein>
    <recommendedName>
        <fullName evidence="10">BHLH domain-containing protein</fullName>
    </recommendedName>
</protein>
<dbReference type="EnsemblMetazoa" id="CapteT66277">
    <property type="protein sequence ID" value="CapteP66277"/>
    <property type="gene ID" value="CapteG66277"/>
</dbReference>
<name>R7UWR6_CAPTE</name>
<dbReference type="GO" id="GO:0005634">
    <property type="term" value="C:nucleus"/>
    <property type="evidence" value="ECO:0007669"/>
    <property type="project" value="UniProtKB-SubCell"/>
</dbReference>
<dbReference type="GO" id="GO:0046983">
    <property type="term" value="F:protein dimerization activity"/>
    <property type="evidence" value="ECO:0007669"/>
    <property type="project" value="InterPro"/>
</dbReference>
<dbReference type="STRING" id="283909.R7UWR6"/>
<keyword evidence="4" id="KW-0539">Nucleus</keyword>
<evidence type="ECO:0000313" key="9">
    <source>
        <dbReference type="Proteomes" id="UP000014760"/>
    </source>
</evidence>
<dbReference type="AlphaFoldDB" id="R7UWR6"/>
<dbReference type="Pfam" id="PF07527">
    <property type="entry name" value="Hairy_orange"/>
    <property type="match status" value="1"/>
</dbReference>
<dbReference type="Gene3D" id="4.10.280.10">
    <property type="entry name" value="Helix-loop-helix DNA-binding domain"/>
    <property type="match status" value="1"/>
</dbReference>
<dbReference type="InterPro" id="IPR050370">
    <property type="entry name" value="HES_HEY"/>
</dbReference>
<evidence type="ECO:0000259" key="6">
    <source>
        <dbReference type="PROSITE" id="PS51054"/>
    </source>
</evidence>
<feature type="non-terminal residue" evidence="7">
    <location>
        <position position="105"/>
    </location>
</feature>
<dbReference type="GO" id="GO:0003677">
    <property type="term" value="F:DNA binding"/>
    <property type="evidence" value="ECO:0007669"/>
    <property type="project" value="InterPro"/>
</dbReference>
<evidence type="ECO:0008006" key="10">
    <source>
        <dbReference type="Google" id="ProtNLM"/>
    </source>
</evidence>
<dbReference type="OrthoDB" id="6085656at2759"/>